<dbReference type="OrthoDB" id="10426604at2759"/>
<name>A0A9P6H2T1_9MICR</name>
<sequence>MLGDSKSVQIEDTVIYKSKLDTCPYNTSDNLKGCTWLVGIIEQDTGRMVIEIVPNRKIKTMIAYISKHVFVGSLVITDRYPSYIQAFKNAIYVPTRSLTTVKSLRALEAFTQTISKAFGPN</sequence>
<keyword evidence="2" id="KW-1185">Reference proteome</keyword>
<reference evidence="1 2" key="1">
    <citation type="journal article" date="2020" name="Genome Biol. Evol.">
        <title>Comparative genomics of strictly vertically transmitted, feminizing microsporidia endosymbionts of amphipod crustaceans.</title>
        <authorList>
            <person name="Cormier A."/>
            <person name="Chebbi M.A."/>
            <person name="Giraud I."/>
            <person name="Wattier R."/>
            <person name="Teixeira M."/>
            <person name="Gilbert C."/>
            <person name="Rigaud T."/>
            <person name="Cordaux R."/>
        </authorList>
    </citation>
    <scope>NUCLEOTIDE SEQUENCE [LARGE SCALE GENOMIC DNA]</scope>
    <source>
        <strain evidence="1 2">Ou3-Ou53</strain>
    </source>
</reference>
<evidence type="ECO:0000313" key="2">
    <source>
        <dbReference type="Proteomes" id="UP000740883"/>
    </source>
</evidence>
<dbReference type="Proteomes" id="UP000740883">
    <property type="component" value="Unassembled WGS sequence"/>
</dbReference>
<evidence type="ECO:0000313" key="1">
    <source>
        <dbReference type="EMBL" id="KAF9764428.1"/>
    </source>
</evidence>
<dbReference type="EMBL" id="SBJO01000023">
    <property type="protein sequence ID" value="KAF9764428.1"/>
    <property type="molecule type" value="Genomic_DNA"/>
</dbReference>
<organism evidence="1 2">
    <name type="scientific">Nosema granulosis</name>
    <dbReference type="NCBI Taxonomy" id="83296"/>
    <lineage>
        <taxon>Eukaryota</taxon>
        <taxon>Fungi</taxon>
        <taxon>Fungi incertae sedis</taxon>
        <taxon>Microsporidia</taxon>
        <taxon>Nosematidae</taxon>
        <taxon>Nosema</taxon>
    </lineage>
</organism>
<gene>
    <name evidence="1" type="ORF">NGRA_0572</name>
</gene>
<comment type="caution">
    <text evidence="1">The sequence shown here is derived from an EMBL/GenBank/DDBJ whole genome shotgun (WGS) entry which is preliminary data.</text>
</comment>
<protein>
    <recommendedName>
        <fullName evidence="3">ISXO2-like transposase domain-containing protein</fullName>
    </recommendedName>
</protein>
<dbReference type="AlphaFoldDB" id="A0A9P6H2T1"/>
<evidence type="ECO:0008006" key="3">
    <source>
        <dbReference type="Google" id="ProtNLM"/>
    </source>
</evidence>
<accession>A0A9P6H2T1</accession>
<proteinExistence type="predicted"/>